<sequence>MPFNRSPMRYGHIVGYTNVVYQENGDRILSVGYDGDVRIWDGVFDDDAATHCVAENVWATLQYDDRLLIANDLNSVQAYKYPELEKDGIEFRFTAFVTSLVRNGQYLAAGSEDGKIKIKPTEEGGVEFDLEELPGPVLSMGLSPKNLLAASCGDGKLRVWDLESKKLLKTVDGLRKAKSFEGNVYFATPSFEPRRGNVLAYPKGNEIVVLNTATWEQQKVLKHTTLSSDFTCGGFSPMGEFFAAGSAKGEVVIWDFKTGVVIKGDEATIDSFPLIGLTWNPKNNGELTICDDQGQLGNASGICIDDDADEGNDLMEMAEREANGAEDDDDEDINDIYSKHVAAQKILADDSDDETSINKFKSQYEIHGDKDKPLGAVSLPGEVDDEDDNDEARSAVSGRYSAKSYPMQKYFQSGSTPDHLEHRYLVYNHVGIVRAHSDEKENAIEVEYHDSSNHHGMHMVNFLNHTMAGLSESVVALACPAGTDSKGSKLVCVNMVAFGNREWSYTMPDTEEIIGVAASDKTVVVVTDANLLRVYTSKGTQREVISIPGPPVSLAAYGDHILIAYHRSAATEDQHLNMMIITCVNYRLRCRDVPIPLSPGSELRWIGYSDKGSPVTYDSEGIMRLYLSSSNLWMPVFDATKSKSVSDSVFIVHVFESIQQVQIIVCRGAKYPLINPRPIPMNATFYVPACEQDTEKGLMEADLLRSMYLKYDDADKVMKETAIKLFAMACRAEVEQRAKDLIETIASSQLIPLACKYARKINRVHLAETLSALHSTFQDQEKLDEQYEMEIARENASMVSELEHINLEAVTKKDNTPKIKPKPLTKRKNPFKKDESVTASPSTPNPLGHLTANAIGFPSPSVSNRSTTPSTPSGVSSTNGHDGDSESAVENSENQPTNGGTSTPSASSGQKFMPWYESKKEQLREENPTVSESELIKIGLRQFKTLNIYLTPPANGEKRKRDEGEPGESGVSKLAKFGFFKK</sequence>
<evidence type="ECO:0000259" key="6">
    <source>
        <dbReference type="Pfam" id="PF12341"/>
    </source>
</evidence>
<dbReference type="SMART" id="SM00320">
    <property type="entry name" value="WD40"/>
    <property type="match status" value="3"/>
</dbReference>
<dbReference type="OrthoDB" id="427368at2759"/>
<feature type="domain" description="WDHD1/CFT4 second beta-propeller" evidence="6">
    <location>
        <begin position="410"/>
        <end position="688"/>
    </location>
</feature>
<dbReference type="Pfam" id="PF12341">
    <property type="entry name" value="Mcl1_mid"/>
    <property type="match status" value="1"/>
</dbReference>
<dbReference type="VEuPathDB" id="VectorBase:AAEL001399"/>
<dbReference type="Pfam" id="PF20946">
    <property type="entry name" value="Ctf4_C"/>
    <property type="match status" value="1"/>
</dbReference>
<evidence type="ECO:0000256" key="1">
    <source>
        <dbReference type="ARBA" id="ARBA00004123"/>
    </source>
</evidence>
<dbReference type="InterPro" id="IPR019775">
    <property type="entry name" value="WD40_repeat_CS"/>
</dbReference>
<dbReference type="InterPro" id="IPR022100">
    <property type="entry name" value="WDHD1/CFT4_beta-prop_2nd"/>
</dbReference>
<evidence type="ECO:0000256" key="4">
    <source>
        <dbReference type="ARBA" id="ARBA00023242"/>
    </source>
</evidence>
<dbReference type="PROSITE" id="PS00678">
    <property type="entry name" value="WD_REPEATS_1"/>
    <property type="match status" value="1"/>
</dbReference>
<feature type="region of interest" description="Disordered" evidence="5">
    <location>
        <begin position="951"/>
        <end position="971"/>
    </location>
</feature>
<keyword evidence="3" id="KW-0677">Repeat</keyword>
<keyword evidence="2" id="KW-0853">WD repeat</keyword>
<feature type="compositionally biased region" description="Basic residues" evidence="5">
    <location>
        <begin position="819"/>
        <end position="830"/>
    </location>
</feature>
<name>A0A1S4EYP2_AEDAE</name>
<dbReference type="GO" id="GO:0043596">
    <property type="term" value="C:nuclear replication fork"/>
    <property type="evidence" value="ECO:0007669"/>
    <property type="project" value="TreeGrafter"/>
</dbReference>
<dbReference type="GO" id="GO:0006281">
    <property type="term" value="P:DNA repair"/>
    <property type="evidence" value="ECO:0007669"/>
    <property type="project" value="TreeGrafter"/>
</dbReference>
<dbReference type="PROSITE" id="PS50082">
    <property type="entry name" value="WD_REPEATS_2"/>
    <property type="match status" value="3"/>
</dbReference>
<dbReference type="GO" id="GO:0006261">
    <property type="term" value="P:DNA-templated DNA replication"/>
    <property type="evidence" value="ECO:0007669"/>
    <property type="project" value="TreeGrafter"/>
</dbReference>
<keyword evidence="10" id="KW-1185">Reference proteome</keyword>
<dbReference type="InterPro" id="IPR048591">
    <property type="entry name" value="WDHD1/CFT4_hel"/>
</dbReference>
<evidence type="ECO:0000259" key="7">
    <source>
        <dbReference type="Pfam" id="PF20946"/>
    </source>
</evidence>
<feature type="domain" description="WDHD1 first WD40" evidence="8">
    <location>
        <begin position="9"/>
        <end position="297"/>
    </location>
</feature>
<dbReference type="InterPro" id="IPR015943">
    <property type="entry name" value="WD40/YVTN_repeat-like_dom_sf"/>
</dbReference>
<protein>
    <submittedName>
        <fullName evidence="9">WD_REPEATS_REGION domain-containing protein</fullName>
    </submittedName>
</protein>
<dbReference type="PROSITE" id="PS50294">
    <property type="entry name" value="WD_REPEATS_REGION"/>
    <property type="match status" value="1"/>
</dbReference>
<reference evidence="9 10" key="1">
    <citation type="submission" date="2017-06" db="EMBL/GenBank/DDBJ databases">
        <title>Aedes aegypti genome working group (AGWG) sequencing and assembly.</title>
        <authorList>
            <consortium name="Aedes aegypti Genome Working Group (AGWG)"/>
            <person name="Matthews B.J."/>
        </authorList>
    </citation>
    <scope>NUCLEOTIDE SEQUENCE [LARGE SCALE GENOMIC DNA]</scope>
    <source>
        <strain evidence="9 10">LVP_AGWG</strain>
    </source>
</reference>
<comment type="subcellular location">
    <subcellularLocation>
        <location evidence="1">Nucleus</location>
    </subcellularLocation>
</comment>
<dbReference type="Pfam" id="PF24817">
    <property type="entry name" value="WD40_WDHD1_1st"/>
    <property type="match status" value="1"/>
</dbReference>
<dbReference type="InterPro" id="IPR011047">
    <property type="entry name" value="Quinoprotein_ADH-like_sf"/>
</dbReference>
<evidence type="ECO:0000259" key="8">
    <source>
        <dbReference type="Pfam" id="PF24817"/>
    </source>
</evidence>
<evidence type="ECO:0000256" key="5">
    <source>
        <dbReference type="SAM" id="MobiDB-lite"/>
    </source>
</evidence>
<gene>
    <name evidence="9" type="primary">5570522</name>
</gene>
<dbReference type="InterPro" id="IPR001680">
    <property type="entry name" value="WD40_rpt"/>
</dbReference>
<accession>A0A1S4EYP2</accession>
<feature type="region of interest" description="Disordered" evidence="5">
    <location>
        <begin position="370"/>
        <end position="399"/>
    </location>
</feature>
<feature type="region of interest" description="Disordered" evidence="5">
    <location>
        <begin position="812"/>
        <end position="911"/>
    </location>
</feature>
<organism evidence="9 10">
    <name type="scientific">Aedes aegypti</name>
    <name type="common">Yellowfever mosquito</name>
    <name type="synonym">Culex aegypti</name>
    <dbReference type="NCBI Taxonomy" id="7159"/>
    <lineage>
        <taxon>Eukaryota</taxon>
        <taxon>Metazoa</taxon>
        <taxon>Ecdysozoa</taxon>
        <taxon>Arthropoda</taxon>
        <taxon>Hexapoda</taxon>
        <taxon>Insecta</taxon>
        <taxon>Pterygota</taxon>
        <taxon>Neoptera</taxon>
        <taxon>Endopterygota</taxon>
        <taxon>Diptera</taxon>
        <taxon>Nematocera</taxon>
        <taxon>Culicoidea</taxon>
        <taxon>Culicidae</taxon>
        <taxon>Culicinae</taxon>
        <taxon>Aedini</taxon>
        <taxon>Aedes</taxon>
        <taxon>Stegomyia</taxon>
    </lineage>
</organism>
<dbReference type="EnsemblMetazoa" id="AAEL001399-RA">
    <property type="protein sequence ID" value="AAEL001399-PA"/>
    <property type="gene ID" value="AAEL001399"/>
</dbReference>
<evidence type="ECO:0000313" key="10">
    <source>
        <dbReference type="Proteomes" id="UP000008820"/>
    </source>
</evidence>
<dbReference type="PANTHER" id="PTHR19932:SF10">
    <property type="entry name" value="WD REPEAT AND HMG-BOX DNA-BINDING PROTEIN 1"/>
    <property type="match status" value="1"/>
</dbReference>
<dbReference type="InParanoid" id="A0A1S4EYP2"/>
<feature type="compositionally biased region" description="Polar residues" evidence="5">
    <location>
        <begin position="888"/>
        <end position="910"/>
    </location>
</feature>
<dbReference type="FunCoup" id="A0A1S4EYP2">
    <property type="interactions" value="989"/>
</dbReference>
<dbReference type="GO" id="GO:0000278">
    <property type="term" value="P:mitotic cell cycle"/>
    <property type="evidence" value="ECO:0007669"/>
    <property type="project" value="TreeGrafter"/>
</dbReference>
<reference evidence="9" key="2">
    <citation type="submission" date="2020-05" db="UniProtKB">
        <authorList>
            <consortium name="EnsemblMetazoa"/>
        </authorList>
    </citation>
    <scope>IDENTIFICATION</scope>
    <source>
        <strain evidence="9">LVP_AGWG</strain>
    </source>
</reference>
<dbReference type="Gene3D" id="2.130.10.10">
    <property type="entry name" value="YVTN repeat-like/Quinoprotein amine dehydrogenase"/>
    <property type="match status" value="2"/>
</dbReference>
<dbReference type="InterPro" id="IPR057646">
    <property type="entry name" value="WD40_WDHD1_1st"/>
</dbReference>
<dbReference type="GO" id="GO:0003682">
    <property type="term" value="F:chromatin binding"/>
    <property type="evidence" value="ECO:0007669"/>
    <property type="project" value="TreeGrafter"/>
</dbReference>
<dbReference type="PANTHER" id="PTHR19932">
    <property type="entry name" value="WD REPEAT AND HMG-BOX DNA BINDING PROTEIN"/>
    <property type="match status" value="1"/>
</dbReference>
<evidence type="ECO:0000256" key="2">
    <source>
        <dbReference type="ARBA" id="ARBA00022574"/>
    </source>
</evidence>
<dbReference type="AlphaFoldDB" id="A0A1S4EYP2"/>
<evidence type="ECO:0000313" key="9">
    <source>
        <dbReference type="EnsemblMetazoa" id="AAEL001399-PA"/>
    </source>
</evidence>
<dbReference type="SUPFAM" id="SSF50998">
    <property type="entry name" value="Quinoprotein alcohol dehydrogenase-like"/>
    <property type="match status" value="1"/>
</dbReference>
<evidence type="ECO:0000256" key="3">
    <source>
        <dbReference type="ARBA" id="ARBA00022737"/>
    </source>
</evidence>
<dbReference type="Proteomes" id="UP000008820">
    <property type="component" value="Chromosome 2"/>
</dbReference>
<proteinExistence type="predicted"/>
<feature type="compositionally biased region" description="Low complexity" evidence="5">
    <location>
        <begin position="866"/>
        <end position="878"/>
    </location>
</feature>
<keyword evidence="4" id="KW-0539">Nucleus</keyword>
<feature type="domain" description="WDHD1/CFT4 helical bundle" evidence="7">
    <location>
        <begin position="712"/>
        <end position="774"/>
    </location>
</feature>